<evidence type="ECO:0000313" key="4">
    <source>
        <dbReference type="EMBL" id="GAV20932.1"/>
    </source>
</evidence>
<dbReference type="Pfam" id="PF13432">
    <property type="entry name" value="TPR_16"/>
    <property type="match status" value="1"/>
</dbReference>
<keyword evidence="5" id="KW-1185">Reference proteome</keyword>
<feature type="region of interest" description="Disordered" evidence="2">
    <location>
        <begin position="96"/>
        <end position="115"/>
    </location>
</feature>
<dbReference type="InterPro" id="IPR011990">
    <property type="entry name" value="TPR-like_helical_dom_sf"/>
</dbReference>
<name>A0A1L8CPT3_9PROT</name>
<dbReference type="InterPro" id="IPR019734">
    <property type="entry name" value="TPR_rpt"/>
</dbReference>
<dbReference type="EMBL" id="BDFD01000017">
    <property type="protein sequence ID" value="GAV20932.1"/>
    <property type="molecule type" value="Genomic_DNA"/>
</dbReference>
<evidence type="ECO:0000256" key="1">
    <source>
        <dbReference type="SAM" id="Coils"/>
    </source>
</evidence>
<dbReference type="Proteomes" id="UP000231632">
    <property type="component" value="Unassembled WGS sequence"/>
</dbReference>
<feature type="signal peptide" evidence="3">
    <location>
        <begin position="1"/>
        <end position="16"/>
    </location>
</feature>
<feature type="coiled-coil region" evidence="1">
    <location>
        <begin position="49"/>
        <end position="90"/>
    </location>
</feature>
<proteinExistence type="predicted"/>
<evidence type="ECO:0000313" key="5">
    <source>
        <dbReference type="Proteomes" id="UP000231632"/>
    </source>
</evidence>
<evidence type="ECO:0000256" key="3">
    <source>
        <dbReference type="SAM" id="SignalP"/>
    </source>
</evidence>
<protein>
    <submittedName>
        <fullName evidence="4">7-carboxy-7-deazaguanine synthase</fullName>
    </submittedName>
</protein>
<feature type="region of interest" description="Disordered" evidence="2">
    <location>
        <begin position="247"/>
        <end position="280"/>
    </location>
</feature>
<keyword evidence="1" id="KW-0175">Coiled coil</keyword>
<sequence>MVFPMAVLLLCTTALAGCANNDKKITWAQDKDTVIRSVHDIKVNQQKSEAELLQKVVDADAQIKLLEEENNKQQRQIDSLIAQLKAMQTVKRKGTVRKKTVAAAPSRKTTHRTTEVDAPIAAPVAAVKPQVDPAIEADAEKNAYTAAYLALKSGRFDEASTAFNAQLDKYPDGEHADQAWYWLGETRYAQHDYQSALLAFKYVADHYSNSVKHAASLLKLAQISEAQKNASAATLYYNRLIREHADSTPAEQARERLAEMNAKPVAKDQAVGDQPAENPQ</sequence>
<dbReference type="AlphaFoldDB" id="A0A1L8CPT3"/>
<evidence type="ECO:0000256" key="2">
    <source>
        <dbReference type="SAM" id="MobiDB-lite"/>
    </source>
</evidence>
<gene>
    <name evidence="4" type="ORF">MMIC_P1910</name>
</gene>
<reference evidence="4 5" key="1">
    <citation type="journal article" date="2017" name="Arch. Microbiol.">
        <title>Mariprofundus micogutta sp. nov., a novel iron-oxidizing zetaproteobacterium isolated from a deep-sea hydrothermal field at the Bayonnaise knoll of the Izu-Ogasawara arc, and a description of Mariprofundales ord. nov. and Zetaproteobacteria classis nov.</title>
        <authorList>
            <person name="Makita H."/>
            <person name="Tanaka E."/>
            <person name="Mitsunobu S."/>
            <person name="Miyazaki M."/>
            <person name="Nunoura T."/>
            <person name="Uematsu K."/>
            <person name="Takaki Y."/>
            <person name="Nishi S."/>
            <person name="Shimamura S."/>
            <person name="Takai K."/>
        </authorList>
    </citation>
    <scope>NUCLEOTIDE SEQUENCE [LARGE SCALE GENOMIC DNA]</scope>
    <source>
        <strain evidence="4 5">ET2</strain>
    </source>
</reference>
<accession>A0A1L8CPT3</accession>
<organism evidence="4 5">
    <name type="scientific">Mariprofundus micogutta</name>
    <dbReference type="NCBI Taxonomy" id="1921010"/>
    <lineage>
        <taxon>Bacteria</taxon>
        <taxon>Pseudomonadati</taxon>
        <taxon>Pseudomonadota</taxon>
        <taxon>Candidatius Mariprofundia</taxon>
        <taxon>Mariprofundales</taxon>
        <taxon>Mariprofundaceae</taxon>
        <taxon>Mariprofundus</taxon>
    </lineage>
</organism>
<comment type="caution">
    <text evidence="4">The sequence shown here is derived from an EMBL/GenBank/DDBJ whole genome shotgun (WGS) entry which is preliminary data.</text>
</comment>
<dbReference type="SUPFAM" id="SSF48452">
    <property type="entry name" value="TPR-like"/>
    <property type="match status" value="1"/>
</dbReference>
<dbReference type="STRING" id="1921010.MMIC_P1910"/>
<feature type="compositionally biased region" description="Basic and acidic residues" evidence="2">
    <location>
        <begin position="247"/>
        <end position="258"/>
    </location>
</feature>
<dbReference type="Gene3D" id="1.25.40.10">
    <property type="entry name" value="Tetratricopeptide repeat domain"/>
    <property type="match status" value="1"/>
</dbReference>
<feature type="chain" id="PRO_5013267691" evidence="3">
    <location>
        <begin position="17"/>
        <end position="280"/>
    </location>
</feature>
<keyword evidence="3" id="KW-0732">Signal</keyword>
<dbReference type="Pfam" id="PF13174">
    <property type="entry name" value="TPR_6"/>
    <property type="match status" value="1"/>
</dbReference>